<feature type="transmembrane region" description="Helical" evidence="2">
    <location>
        <begin position="156"/>
        <end position="177"/>
    </location>
</feature>
<feature type="transmembrane region" description="Helical" evidence="2">
    <location>
        <begin position="268"/>
        <end position="287"/>
    </location>
</feature>
<evidence type="ECO:0000313" key="4">
    <source>
        <dbReference type="Proteomes" id="UP000060699"/>
    </source>
</evidence>
<dbReference type="RefSeq" id="WP_083525269.1">
    <property type="nucleotide sequence ID" value="NZ_CP013729.1"/>
</dbReference>
<feature type="transmembrane region" description="Helical" evidence="2">
    <location>
        <begin position="239"/>
        <end position="256"/>
    </location>
</feature>
<reference evidence="3 4" key="1">
    <citation type="submission" date="2015-12" db="EMBL/GenBank/DDBJ databases">
        <title>Complete genome of Roseateles depolymerans KCTC 42856.</title>
        <authorList>
            <person name="Kim K.M."/>
        </authorList>
    </citation>
    <scope>NUCLEOTIDE SEQUENCE [LARGE SCALE GENOMIC DNA]</scope>
    <source>
        <strain evidence="3 4">KCTC 42856</strain>
    </source>
</reference>
<dbReference type="InterPro" id="IPR012429">
    <property type="entry name" value="HGSNAT_cat"/>
</dbReference>
<keyword evidence="2" id="KW-1133">Transmembrane helix</keyword>
<dbReference type="EMBL" id="CP013729">
    <property type="protein sequence ID" value="ALV05035.1"/>
    <property type="molecule type" value="Genomic_DNA"/>
</dbReference>
<dbReference type="Pfam" id="PF07786">
    <property type="entry name" value="HGSNAT_cat"/>
    <property type="match status" value="1"/>
</dbReference>
<dbReference type="PATRIC" id="fig|76731.3.peg.546"/>
<dbReference type="AlphaFoldDB" id="A0A0U3MYK6"/>
<sequence>MQVPHGLDRVPASEAVDAASRSEGTSSQDVAGSASGKVHAGPPPVVAARLASVDALRGCTVAAMLLVNNPGDWSHIFGPLRHADWHGWTVTDLIFPFFLFIVGTSLALSLGARLEDGLADHRAMRRSVVLRGMRVLLLGLALNALAWWLLDRPALRWPGVLQRIGLCIALTGLIVTWPVMRSRAVAVLSVLMVGYAALLLAGGTLVPELDIASRVDAWLFGPHGYRWNAQTGLGRDPEGLVSTLGALATTLLGFVLGDAVRRGQVKRVLGTGIVLALCGWGLDAVGAMPINKALWTPSFVLWTGGLAAIALATSHWLVDVKGAPPLGRRFGVNAIAAYAGAWLGSILLAASGWMPWLYGHVFGALLGGWGPKVQSLGFALTVVAVWWLVMLMLDRRRIYLKL</sequence>
<accession>A0A0U3MYK6</accession>
<feature type="transmembrane region" description="Helical" evidence="2">
    <location>
        <begin position="299"/>
        <end position="318"/>
    </location>
</feature>
<keyword evidence="4" id="KW-1185">Reference proteome</keyword>
<organism evidence="3 4">
    <name type="scientific">Roseateles depolymerans</name>
    <dbReference type="NCBI Taxonomy" id="76731"/>
    <lineage>
        <taxon>Bacteria</taxon>
        <taxon>Pseudomonadati</taxon>
        <taxon>Pseudomonadota</taxon>
        <taxon>Betaproteobacteria</taxon>
        <taxon>Burkholderiales</taxon>
        <taxon>Sphaerotilaceae</taxon>
        <taxon>Roseateles</taxon>
    </lineage>
</organism>
<feature type="transmembrane region" description="Helical" evidence="2">
    <location>
        <begin position="330"/>
        <end position="353"/>
    </location>
</feature>
<dbReference type="PANTHER" id="PTHR31061:SF24">
    <property type="entry name" value="LD22376P"/>
    <property type="match status" value="1"/>
</dbReference>
<feature type="region of interest" description="Disordered" evidence="1">
    <location>
        <begin position="1"/>
        <end position="40"/>
    </location>
</feature>
<dbReference type="OrthoDB" id="9788724at2"/>
<feature type="transmembrane region" description="Helical" evidence="2">
    <location>
        <begin position="93"/>
        <end position="112"/>
    </location>
</feature>
<proteinExistence type="predicted"/>
<feature type="transmembrane region" description="Helical" evidence="2">
    <location>
        <begin position="133"/>
        <end position="150"/>
    </location>
</feature>
<dbReference type="PANTHER" id="PTHR31061">
    <property type="entry name" value="LD22376P"/>
    <property type="match status" value="1"/>
</dbReference>
<dbReference type="Proteomes" id="UP000060699">
    <property type="component" value="Chromosome"/>
</dbReference>
<gene>
    <name evidence="3" type="ORF">RD2015_536</name>
</gene>
<dbReference type="KEGG" id="rdp:RD2015_536"/>
<feature type="transmembrane region" description="Helical" evidence="2">
    <location>
        <begin position="184"/>
        <end position="206"/>
    </location>
</feature>
<evidence type="ECO:0000256" key="1">
    <source>
        <dbReference type="SAM" id="MobiDB-lite"/>
    </source>
</evidence>
<dbReference type="STRING" id="76731.RD2015_536"/>
<name>A0A0U3MYK6_9BURK</name>
<keyword evidence="2" id="KW-0812">Transmembrane</keyword>
<protein>
    <submittedName>
        <fullName evidence="3">Membrane protein</fullName>
    </submittedName>
</protein>
<evidence type="ECO:0000313" key="3">
    <source>
        <dbReference type="EMBL" id="ALV05035.1"/>
    </source>
</evidence>
<evidence type="ECO:0000256" key="2">
    <source>
        <dbReference type="SAM" id="Phobius"/>
    </source>
</evidence>
<keyword evidence="2" id="KW-0472">Membrane</keyword>
<feature type="transmembrane region" description="Helical" evidence="2">
    <location>
        <begin position="373"/>
        <end position="393"/>
    </location>
</feature>